<dbReference type="PROSITE" id="PS50050">
    <property type="entry name" value="TNFR_NGFR_2"/>
    <property type="match status" value="1"/>
</dbReference>
<evidence type="ECO:0000313" key="7">
    <source>
        <dbReference type="Proteomes" id="UP000324632"/>
    </source>
</evidence>
<keyword evidence="1" id="KW-1015">Disulfide bond</keyword>
<keyword evidence="3" id="KW-0812">Transmembrane</keyword>
<evidence type="ECO:0000256" key="2">
    <source>
        <dbReference type="SAM" id="MobiDB-lite"/>
    </source>
</evidence>
<dbReference type="PANTHER" id="PTHR47139">
    <property type="entry name" value="TUMOR NECROSIS FACTOR RECEPTOR SUPERFAMILY MEMBER 9"/>
    <property type="match status" value="1"/>
</dbReference>
<dbReference type="Pfam" id="PF00020">
    <property type="entry name" value="TNFR_c6"/>
    <property type="match status" value="2"/>
</dbReference>
<reference evidence="6 7" key="1">
    <citation type="journal article" date="2019" name="Mol. Ecol. Resour.">
        <title>Chromosome-level genome assembly of Triplophysa tibetana, a fish adapted to the harsh high-altitude environment of the Tibetan Plateau.</title>
        <authorList>
            <person name="Yang X."/>
            <person name="Liu H."/>
            <person name="Ma Z."/>
            <person name="Zou Y."/>
            <person name="Zou M."/>
            <person name="Mao Y."/>
            <person name="Li X."/>
            <person name="Wang H."/>
            <person name="Chen T."/>
            <person name="Wang W."/>
            <person name="Yang R."/>
        </authorList>
    </citation>
    <scope>NUCLEOTIDE SEQUENCE [LARGE SCALE GENOMIC DNA]</scope>
    <source>
        <strain evidence="6">TTIB1903HZAU</strain>
        <tissue evidence="6">Muscle</tissue>
    </source>
</reference>
<keyword evidence="3" id="KW-1133">Transmembrane helix</keyword>
<keyword evidence="3" id="KW-0472">Membrane</keyword>
<feature type="disulfide bond" evidence="1">
    <location>
        <begin position="85"/>
        <end position="98"/>
    </location>
</feature>
<keyword evidence="4" id="KW-0732">Signal</keyword>
<proteinExistence type="predicted"/>
<feature type="chain" id="PRO_5023035088" description="TNFR-Cys domain-containing protein" evidence="4">
    <location>
        <begin position="25"/>
        <end position="303"/>
    </location>
</feature>
<feature type="region of interest" description="Disordered" evidence="2">
    <location>
        <begin position="278"/>
        <end position="303"/>
    </location>
</feature>
<dbReference type="GO" id="GO:0038023">
    <property type="term" value="F:signaling receptor activity"/>
    <property type="evidence" value="ECO:0007669"/>
    <property type="project" value="TreeGrafter"/>
</dbReference>
<protein>
    <recommendedName>
        <fullName evidence="5">TNFR-Cys domain-containing protein</fullName>
    </recommendedName>
</protein>
<feature type="repeat" description="TNFR-Cys" evidence="1">
    <location>
        <begin position="67"/>
        <end position="106"/>
    </location>
</feature>
<evidence type="ECO:0000256" key="3">
    <source>
        <dbReference type="SAM" id="Phobius"/>
    </source>
</evidence>
<comment type="caution">
    <text evidence="6">The sequence shown here is derived from an EMBL/GenBank/DDBJ whole genome shotgun (WGS) entry which is preliminary data.</text>
</comment>
<dbReference type="PANTHER" id="PTHR47139:SF4">
    <property type="entry name" value="TUMOR NECROSIS FACTOR RECEPTOR SUPERFAMILY MEMBER 9 ISOFORM X1-RELATED"/>
    <property type="match status" value="1"/>
</dbReference>
<feature type="signal peptide" evidence="4">
    <location>
        <begin position="1"/>
        <end position="24"/>
    </location>
</feature>
<evidence type="ECO:0000256" key="1">
    <source>
        <dbReference type="PROSITE-ProRule" id="PRU00206"/>
    </source>
</evidence>
<keyword evidence="7" id="KW-1185">Reference proteome</keyword>
<sequence length="303" mass="33375">MPLSLHGLCYIWVILAGLVPYTKCADSGCDDWTISLEDSEEVCCSKCKPGNRLVKNCGKDPALLCRPCEANKYTTNPKSYSCMLCTQCTGPQFTLIPCNIMRDTVCGCKAGYRCGGERCSYCVTECEKGEEPTTLRSCAKCPEGMFNDKIHSMCKKWKASCPSGQVLDSKGNAFRDHECIDDNEVMNINKITQSNEYEKNSIDNTLLVVSGKKQEKMNWIPVCIAGFVAMLAVLCFVASVTTCVKARSKKNKPKAAMSDQELSEDSTIMVVEQEACSFRHPEQEQGGSSESISTQDSESKLIV</sequence>
<feature type="domain" description="TNFR-Cys" evidence="5">
    <location>
        <begin position="67"/>
        <end position="106"/>
    </location>
</feature>
<dbReference type="Gene3D" id="2.10.50.10">
    <property type="entry name" value="Tumor Necrosis Factor Receptor, subunit A, domain 2"/>
    <property type="match status" value="2"/>
</dbReference>
<organism evidence="6 7">
    <name type="scientific">Triplophysa tibetana</name>
    <dbReference type="NCBI Taxonomy" id="1572043"/>
    <lineage>
        <taxon>Eukaryota</taxon>
        <taxon>Metazoa</taxon>
        <taxon>Chordata</taxon>
        <taxon>Craniata</taxon>
        <taxon>Vertebrata</taxon>
        <taxon>Euteleostomi</taxon>
        <taxon>Actinopterygii</taxon>
        <taxon>Neopterygii</taxon>
        <taxon>Teleostei</taxon>
        <taxon>Ostariophysi</taxon>
        <taxon>Cypriniformes</taxon>
        <taxon>Nemacheilidae</taxon>
        <taxon>Triplophysa</taxon>
    </lineage>
</organism>
<evidence type="ECO:0000259" key="5">
    <source>
        <dbReference type="PROSITE" id="PS50050"/>
    </source>
</evidence>
<evidence type="ECO:0000256" key="4">
    <source>
        <dbReference type="SAM" id="SignalP"/>
    </source>
</evidence>
<accession>A0A5A9NB49</accession>
<name>A0A5A9NB49_9TELE</name>
<dbReference type="AlphaFoldDB" id="A0A5A9NB49"/>
<gene>
    <name evidence="6" type="ORF">E1301_Tti002535</name>
</gene>
<feature type="transmembrane region" description="Helical" evidence="3">
    <location>
        <begin position="219"/>
        <end position="244"/>
    </location>
</feature>
<evidence type="ECO:0000313" key="6">
    <source>
        <dbReference type="EMBL" id="KAA0707214.1"/>
    </source>
</evidence>
<dbReference type="SUPFAM" id="SSF57586">
    <property type="entry name" value="TNF receptor-like"/>
    <property type="match status" value="2"/>
</dbReference>
<comment type="caution">
    <text evidence="1">Lacks conserved residue(s) required for the propagation of feature annotation.</text>
</comment>
<feature type="disulfide bond" evidence="1">
    <location>
        <begin position="88"/>
        <end position="106"/>
    </location>
</feature>
<dbReference type="EMBL" id="SOYY01000020">
    <property type="protein sequence ID" value="KAA0707214.1"/>
    <property type="molecule type" value="Genomic_DNA"/>
</dbReference>
<dbReference type="Proteomes" id="UP000324632">
    <property type="component" value="Chromosome 20"/>
</dbReference>
<dbReference type="GO" id="GO:0042127">
    <property type="term" value="P:regulation of cell population proliferation"/>
    <property type="evidence" value="ECO:0007669"/>
    <property type="project" value="TreeGrafter"/>
</dbReference>
<dbReference type="SMART" id="SM00208">
    <property type="entry name" value="TNFR"/>
    <property type="match status" value="3"/>
</dbReference>
<dbReference type="PROSITE" id="PS00652">
    <property type="entry name" value="TNFR_NGFR_1"/>
    <property type="match status" value="1"/>
</dbReference>
<feature type="compositionally biased region" description="Low complexity" evidence="2">
    <location>
        <begin position="284"/>
        <end position="296"/>
    </location>
</feature>
<dbReference type="InterPro" id="IPR001368">
    <property type="entry name" value="TNFR/NGFR_Cys_rich_reg"/>
</dbReference>